<dbReference type="PANTHER" id="PTHR30408">
    <property type="entry name" value="TYPE-1 RESTRICTION ENZYME ECOKI SPECIFICITY PROTEIN"/>
    <property type="match status" value="1"/>
</dbReference>
<sequence>MNKLPNGWEEKRLDDLFKEFTEKNHADKNILASTQDRGVIPSDLLDRHIIRKKESLSNYKLVKKGCFVISLRSFQGGFEYSNYEGIISPAYTILEPKMKLVDDFYKYYFKSYYFINKSLPKYAEGIRDGKQIKYKACKEILVPYPPLDEQKRIASALSKIDAYLENTIKLIEEKERFKRGIAKKLLTCKEGENIPEARFKGFEDEWEIVKLGDICLINNKSLKENTDKDYKFKYIDLTAVKKGIINFSNDYTTFENAPISARRIINKNDIIMATVRPYLLGHAFIDFEAKDYICSKGFAVLTANSNIEMKYIYQYLYSDDMAKQIKSRLVGSTYPTIRLSDIKELKIKIPKSIKEQEKIGGYLSLLDAEIDNLKKQKELIKEMKRGAMQKLLSGEVRLSKNAFNENI</sequence>
<keyword evidence="4" id="KW-0175">Coiled coil</keyword>
<comment type="similarity">
    <text evidence="1">Belongs to the type-I restriction system S methylase family.</text>
</comment>
<evidence type="ECO:0000256" key="3">
    <source>
        <dbReference type="ARBA" id="ARBA00023125"/>
    </source>
</evidence>
<reference evidence="6 7" key="1">
    <citation type="journal article" date="1992" name="Lakartidningen">
        <title>[Penicillin V and not amoxicillin is the first choice preparation in acute otitis].</title>
        <authorList>
            <person name="Kamme C."/>
            <person name="Lundgren K."/>
            <person name="Prellner K."/>
        </authorList>
    </citation>
    <scope>NUCLEOTIDE SEQUENCE [LARGE SCALE GENOMIC DNA]</scope>
    <source>
        <strain evidence="6 7">PC4597II</strain>
    </source>
</reference>
<dbReference type="PANTHER" id="PTHR30408:SF12">
    <property type="entry name" value="TYPE I RESTRICTION ENZYME MJAVIII SPECIFICITY SUBUNIT"/>
    <property type="match status" value="1"/>
</dbReference>
<dbReference type="Proteomes" id="UP000324336">
    <property type="component" value="Unassembled WGS sequence"/>
</dbReference>
<dbReference type="Gene3D" id="3.90.220.20">
    <property type="entry name" value="DNA methylase specificity domains"/>
    <property type="match status" value="2"/>
</dbReference>
<organism evidence="6 7">
    <name type="scientific">Brachyspira aalborgi</name>
    <dbReference type="NCBI Taxonomy" id="29522"/>
    <lineage>
        <taxon>Bacteria</taxon>
        <taxon>Pseudomonadati</taxon>
        <taxon>Spirochaetota</taxon>
        <taxon>Spirochaetia</taxon>
        <taxon>Brachyspirales</taxon>
        <taxon>Brachyspiraceae</taxon>
        <taxon>Brachyspira</taxon>
    </lineage>
</organism>
<evidence type="ECO:0000313" key="6">
    <source>
        <dbReference type="EMBL" id="TXJ26497.1"/>
    </source>
</evidence>
<dbReference type="InterPro" id="IPR052021">
    <property type="entry name" value="Type-I_RS_S_subunit"/>
</dbReference>
<protein>
    <submittedName>
        <fullName evidence="6">Restriction endonuclease subunit S</fullName>
    </submittedName>
</protein>
<dbReference type="RefSeq" id="WP_147774724.1">
    <property type="nucleotide sequence ID" value="NZ_SAYA01000015.1"/>
</dbReference>
<dbReference type="GO" id="GO:0004519">
    <property type="term" value="F:endonuclease activity"/>
    <property type="evidence" value="ECO:0007669"/>
    <property type="project" value="UniProtKB-KW"/>
</dbReference>
<evidence type="ECO:0000313" key="7">
    <source>
        <dbReference type="Proteomes" id="UP000324336"/>
    </source>
</evidence>
<comment type="caution">
    <text evidence="6">The sequence shown here is derived from an EMBL/GenBank/DDBJ whole genome shotgun (WGS) entry which is preliminary data.</text>
</comment>
<keyword evidence="2" id="KW-0680">Restriction system</keyword>
<evidence type="ECO:0000256" key="4">
    <source>
        <dbReference type="SAM" id="Coils"/>
    </source>
</evidence>
<dbReference type="GO" id="GO:0009307">
    <property type="term" value="P:DNA restriction-modification system"/>
    <property type="evidence" value="ECO:0007669"/>
    <property type="project" value="UniProtKB-KW"/>
</dbReference>
<dbReference type="GO" id="GO:0003677">
    <property type="term" value="F:DNA binding"/>
    <property type="evidence" value="ECO:0007669"/>
    <property type="project" value="UniProtKB-KW"/>
</dbReference>
<dbReference type="AlphaFoldDB" id="A0AB38Q073"/>
<dbReference type="InterPro" id="IPR000055">
    <property type="entry name" value="Restrct_endonuc_typeI_TRD"/>
</dbReference>
<gene>
    <name evidence="6" type="ORF">EPJ73_04115</name>
</gene>
<proteinExistence type="inferred from homology"/>
<evidence type="ECO:0000259" key="5">
    <source>
        <dbReference type="Pfam" id="PF01420"/>
    </source>
</evidence>
<dbReference type="EMBL" id="SAYA01000015">
    <property type="protein sequence ID" value="TXJ26497.1"/>
    <property type="molecule type" value="Genomic_DNA"/>
</dbReference>
<evidence type="ECO:0000256" key="2">
    <source>
        <dbReference type="ARBA" id="ARBA00022747"/>
    </source>
</evidence>
<evidence type="ECO:0000256" key="1">
    <source>
        <dbReference type="ARBA" id="ARBA00010923"/>
    </source>
</evidence>
<feature type="domain" description="Type I restriction modification DNA specificity" evidence="5">
    <location>
        <begin position="204"/>
        <end position="381"/>
    </location>
</feature>
<keyword evidence="6" id="KW-0378">Hydrolase</keyword>
<name>A0AB38Q073_9SPIR</name>
<dbReference type="InterPro" id="IPR044946">
    <property type="entry name" value="Restrct_endonuc_typeI_TRD_sf"/>
</dbReference>
<keyword evidence="3" id="KW-0238">DNA-binding</keyword>
<keyword evidence="6" id="KW-0255">Endonuclease</keyword>
<dbReference type="Pfam" id="PF01420">
    <property type="entry name" value="Methylase_S"/>
    <property type="match status" value="2"/>
</dbReference>
<accession>A0AB38Q073</accession>
<dbReference type="SUPFAM" id="SSF116734">
    <property type="entry name" value="DNA methylase specificity domain"/>
    <property type="match status" value="2"/>
</dbReference>
<feature type="domain" description="Type I restriction modification DNA specificity" evidence="5">
    <location>
        <begin position="5"/>
        <end position="169"/>
    </location>
</feature>
<keyword evidence="6" id="KW-0540">Nuclease</keyword>
<feature type="coiled-coil region" evidence="4">
    <location>
        <begin position="363"/>
        <end position="390"/>
    </location>
</feature>